<dbReference type="GO" id="GO:0003950">
    <property type="term" value="F:NAD+ poly-ADP-ribosyltransferase activity"/>
    <property type="evidence" value="ECO:0007669"/>
    <property type="project" value="InterPro"/>
</dbReference>
<comment type="caution">
    <text evidence="6">The sequence shown here is derived from an EMBL/GenBank/DDBJ whole genome shotgun (WGS) entry which is preliminary data.</text>
</comment>
<evidence type="ECO:0000256" key="5">
    <source>
        <dbReference type="HAMAP-Rule" id="MF_00299"/>
    </source>
</evidence>
<dbReference type="InterPro" id="IPR042080">
    <property type="entry name" value="RNA_2'-PTrans_N"/>
</dbReference>
<dbReference type="RefSeq" id="WP_011019802.1">
    <property type="nucleotide sequence ID" value="NZ_DUJS01000003.1"/>
</dbReference>
<dbReference type="GO" id="GO:0006388">
    <property type="term" value="P:tRNA splicing, via endonucleolytic cleavage and ligation"/>
    <property type="evidence" value="ECO:0007669"/>
    <property type="project" value="UniProtKB-UniRule"/>
</dbReference>
<evidence type="ECO:0000313" key="6">
    <source>
        <dbReference type="EMBL" id="HII70234.1"/>
    </source>
</evidence>
<dbReference type="SMR" id="A0A832WP29"/>
<dbReference type="Gene3D" id="1.10.10.970">
    <property type="entry name" value="RNA 2'-phosphotransferase, Tpt1/KptA family, N-terminal domain"/>
    <property type="match status" value="1"/>
</dbReference>
<evidence type="ECO:0000256" key="3">
    <source>
        <dbReference type="ARBA" id="ARBA00023027"/>
    </source>
</evidence>
<dbReference type="GO" id="GO:0000215">
    <property type="term" value="F:tRNA 2'-phosphotransferase activity"/>
    <property type="evidence" value="ECO:0007669"/>
    <property type="project" value="TreeGrafter"/>
</dbReference>
<dbReference type="Pfam" id="PF01885">
    <property type="entry name" value="PTS_2-RNA"/>
    <property type="match status" value="1"/>
</dbReference>
<dbReference type="InterPro" id="IPR022928">
    <property type="entry name" value="RNA_2'-PTrans_KptA"/>
</dbReference>
<keyword evidence="3 5" id="KW-0520">NAD</keyword>
<reference evidence="6" key="1">
    <citation type="journal article" date="2020" name="bioRxiv">
        <title>A rank-normalized archaeal taxonomy based on genome phylogeny resolves widespread incomplete and uneven classifications.</title>
        <authorList>
            <person name="Rinke C."/>
            <person name="Chuvochina M."/>
            <person name="Mussig A.J."/>
            <person name="Chaumeil P.-A."/>
            <person name="Waite D.W."/>
            <person name="Whitman W.B."/>
            <person name="Parks D.H."/>
            <person name="Hugenholtz P."/>
        </authorList>
    </citation>
    <scope>NUCLEOTIDE SEQUENCE</scope>
    <source>
        <strain evidence="6">UBA8853</strain>
    </source>
</reference>
<evidence type="ECO:0000256" key="4">
    <source>
        <dbReference type="ARBA" id="ARBA00025212"/>
    </source>
</evidence>
<dbReference type="Gene3D" id="3.20.170.30">
    <property type="match status" value="1"/>
</dbReference>
<evidence type="ECO:0000256" key="1">
    <source>
        <dbReference type="ARBA" id="ARBA00009836"/>
    </source>
</evidence>
<dbReference type="Proteomes" id="UP000619545">
    <property type="component" value="Unassembled WGS sequence"/>
</dbReference>
<keyword evidence="2 5" id="KW-0808">Transferase</keyword>
<dbReference type="InterPro" id="IPR042081">
    <property type="entry name" value="RNA_2'-PTrans_C"/>
</dbReference>
<comment type="function">
    <text evidence="4 5">Removes the 2'-phosphate from RNA via an intermediate in which the phosphate is ADP-ribosylated by NAD followed by a presumed transesterification to release the RNA and generate ADP-ribose 1''-2''-cyclic phosphate (APPR&gt;P). May function as an ADP-ribosylase.</text>
</comment>
<dbReference type="GeneID" id="1478029"/>
<evidence type="ECO:0000313" key="7">
    <source>
        <dbReference type="Proteomes" id="UP000619545"/>
    </source>
</evidence>
<proteinExistence type="inferred from homology"/>
<dbReference type="HAMAP" id="MF_00299">
    <property type="entry name" value="KptA"/>
    <property type="match status" value="1"/>
</dbReference>
<dbReference type="AlphaFoldDB" id="A0A832WP29"/>
<evidence type="ECO:0000256" key="2">
    <source>
        <dbReference type="ARBA" id="ARBA00022679"/>
    </source>
</evidence>
<protein>
    <recommendedName>
        <fullName evidence="5">Probable RNA 2'-phosphotransferase</fullName>
        <ecNumber evidence="5">2.7.1.-</ecNumber>
    </recommendedName>
</protein>
<name>A0A832WP29_9EURY</name>
<dbReference type="PANTHER" id="PTHR12684">
    <property type="entry name" value="PUTATIVE PHOSPHOTRANSFERASE"/>
    <property type="match status" value="1"/>
</dbReference>
<dbReference type="SUPFAM" id="SSF56399">
    <property type="entry name" value="ADP-ribosylation"/>
    <property type="match status" value="1"/>
</dbReference>
<dbReference type="PANTHER" id="PTHR12684:SF2">
    <property type="entry name" value="TRNA 2'-PHOSPHOTRANSFERASE 1"/>
    <property type="match status" value="1"/>
</dbReference>
<organism evidence="6 7">
    <name type="scientific">Methanopyrus kandleri</name>
    <dbReference type="NCBI Taxonomy" id="2320"/>
    <lineage>
        <taxon>Archaea</taxon>
        <taxon>Methanobacteriati</taxon>
        <taxon>Methanobacteriota</taxon>
        <taxon>Methanomada group</taxon>
        <taxon>Methanopyri</taxon>
        <taxon>Methanopyrales</taxon>
        <taxon>Methanopyraceae</taxon>
        <taxon>Methanopyrus</taxon>
    </lineage>
</organism>
<dbReference type="InterPro" id="IPR002745">
    <property type="entry name" value="Ptrans_KptA/Tpt1"/>
</dbReference>
<sequence>MKPIRVCPECGKYTEKHTCERCGRRTEEFLDGRRRLALSKLLSGILRHFPEEVKVKLDDEGFTDCDVHELAERIKKYWKNREYYRWLTGEHIIAVVETCPKGRFEIDEHGRIRARYGHSRRLSVRPTLPEAENVKELYHGTARENLESILQHGIKPMGRRAVHLTDDEREALITALRHTRNPVILVVDAERLRRHGLVPRKAGKNVYVVEGTVPPDCITRVIRNPRRSVESEKR</sequence>
<dbReference type="OMA" id="TEEPVHC"/>
<comment type="similarity">
    <text evidence="1 5">Belongs to the KptA/TPT1 family.</text>
</comment>
<dbReference type="EC" id="2.7.1.-" evidence="5"/>
<gene>
    <name evidence="5" type="primary">kptA</name>
    <name evidence="6" type="ORF">HA336_03260</name>
</gene>
<dbReference type="EMBL" id="DUJS01000003">
    <property type="protein sequence ID" value="HII70234.1"/>
    <property type="molecule type" value="Genomic_DNA"/>
</dbReference>
<accession>A0A832WP29</accession>